<feature type="domain" description="DUF7210" evidence="2">
    <location>
        <begin position="1"/>
        <end position="38"/>
    </location>
</feature>
<evidence type="ECO:0000259" key="2">
    <source>
        <dbReference type="Pfam" id="PF23843"/>
    </source>
</evidence>
<name>A0A4Z8XKF5_SALET</name>
<evidence type="ECO:0000313" key="4">
    <source>
        <dbReference type="Proteomes" id="UP000319840"/>
    </source>
</evidence>
<evidence type="ECO:0000313" key="3">
    <source>
        <dbReference type="EMBL" id="TSE95949.1"/>
    </source>
</evidence>
<feature type="region of interest" description="Disordered" evidence="1">
    <location>
        <begin position="43"/>
        <end position="74"/>
    </location>
</feature>
<protein>
    <recommendedName>
        <fullName evidence="2">DUF7210 domain-containing protein</fullName>
    </recommendedName>
</protein>
<accession>A0A4Z8XKF5</accession>
<proteinExistence type="predicted"/>
<feature type="compositionally biased region" description="Basic and acidic residues" evidence="1">
    <location>
        <begin position="64"/>
        <end position="74"/>
    </location>
</feature>
<dbReference type="Proteomes" id="UP000319840">
    <property type="component" value="Unassembled WGS sequence"/>
</dbReference>
<comment type="caution">
    <text evidence="3">The sequence shown here is derived from an EMBL/GenBank/DDBJ whole genome shotgun (WGS) entry which is preliminary data.</text>
</comment>
<reference evidence="3 4" key="1">
    <citation type="journal article" date="2019" name="Appl. Environ. Microbiol.">
        <title>Clinically Unreported Salmonellosis Outbreak Detected via Comparative Genomic Analysis of Municipal Wastewater Salmonella Isolates.</title>
        <authorList>
            <person name="Diemert S."/>
            <person name="Yan T."/>
        </authorList>
    </citation>
    <scope>NUCLEOTIDE SEQUENCE [LARGE SCALE GENOMIC DNA]</scope>
    <source>
        <strain evidence="3 4">HIY0301</strain>
    </source>
</reference>
<dbReference type="InterPro" id="IPR055634">
    <property type="entry name" value="DUF7210"/>
</dbReference>
<feature type="compositionally biased region" description="Low complexity" evidence="1">
    <location>
        <begin position="48"/>
        <end position="60"/>
    </location>
</feature>
<dbReference type="Pfam" id="PF23843">
    <property type="entry name" value="DUF7210"/>
    <property type="match status" value="1"/>
</dbReference>
<dbReference type="RefSeq" id="WP_140039419.1">
    <property type="nucleotide sequence ID" value="NZ_VCTK02000023.1"/>
</dbReference>
<sequence length="74" mass="8417">MKIIAQKPLYINGDVVTEGSVFETIEQHGRELINKGYAHLIEIDNSAQPEQTEQTEQPEQPEQPETKADKKARK</sequence>
<dbReference type="EMBL" id="VLQD01000033">
    <property type="protein sequence ID" value="TSE95949.1"/>
    <property type="molecule type" value="Genomic_DNA"/>
</dbReference>
<dbReference type="AlphaFoldDB" id="A0A4Z8XKF5"/>
<evidence type="ECO:0000256" key="1">
    <source>
        <dbReference type="SAM" id="MobiDB-lite"/>
    </source>
</evidence>
<organism evidence="3 4">
    <name type="scientific">Salmonella enterica subsp. enterica serovar Bareilly</name>
    <dbReference type="NCBI Taxonomy" id="58096"/>
    <lineage>
        <taxon>Bacteria</taxon>
        <taxon>Pseudomonadati</taxon>
        <taxon>Pseudomonadota</taxon>
        <taxon>Gammaproteobacteria</taxon>
        <taxon>Enterobacterales</taxon>
        <taxon>Enterobacteriaceae</taxon>
        <taxon>Salmonella</taxon>
    </lineage>
</organism>
<gene>
    <name evidence="3" type="ORF">FG767_22470</name>
</gene>